<reference evidence="3 4" key="1">
    <citation type="journal article" date="2009" name="Science">
        <title>Green evolution and dynamic adaptations revealed by genomes of the marine picoeukaryotes Micromonas.</title>
        <authorList>
            <person name="Worden A.Z."/>
            <person name="Lee J.H."/>
            <person name="Mock T."/>
            <person name="Rouze P."/>
            <person name="Simmons M.P."/>
            <person name="Aerts A.L."/>
            <person name="Allen A.E."/>
            <person name="Cuvelier M.L."/>
            <person name="Derelle E."/>
            <person name="Everett M.V."/>
            <person name="Foulon E."/>
            <person name="Grimwood J."/>
            <person name="Gundlach H."/>
            <person name="Henrissat B."/>
            <person name="Napoli C."/>
            <person name="McDonald S.M."/>
            <person name="Parker M.S."/>
            <person name="Rombauts S."/>
            <person name="Salamov A."/>
            <person name="Von Dassow P."/>
            <person name="Badger J.H."/>
            <person name="Coutinho P.M."/>
            <person name="Demir E."/>
            <person name="Dubchak I."/>
            <person name="Gentemann C."/>
            <person name="Eikrem W."/>
            <person name="Gready J.E."/>
            <person name="John U."/>
            <person name="Lanier W."/>
            <person name="Lindquist E.A."/>
            <person name="Lucas S."/>
            <person name="Mayer K.F."/>
            <person name="Moreau H."/>
            <person name="Not F."/>
            <person name="Otillar R."/>
            <person name="Panaud O."/>
            <person name="Pangilinan J."/>
            <person name="Paulsen I."/>
            <person name="Piegu B."/>
            <person name="Poliakov A."/>
            <person name="Robbens S."/>
            <person name="Schmutz J."/>
            <person name="Toulza E."/>
            <person name="Wyss T."/>
            <person name="Zelensky A."/>
            <person name="Zhou K."/>
            <person name="Armbrust E.V."/>
            <person name="Bhattacharya D."/>
            <person name="Goodenough U.W."/>
            <person name="Van de Peer Y."/>
            <person name="Grigoriev I.V."/>
        </authorList>
    </citation>
    <scope>NUCLEOTIDE SEQUENCE [LARGE SCALE GENOMIC DNA]</scope>
    <source>
        <strain evidence="4">RCC299 / NOUM17</strain>
    </source>
</reference>
<dbReference type="Proteomes" id="UP000002009">
    <property type="component" value="Chromosome 5"/>
</dbReference>
<dbReference type="InterPro" id="IPR036873">
    <property type="entry name" value="Rhodanese-like_dom_sf"/>
</dbReference>
<feature type="region of interest" description="Disordered" evidence="1">
    <location>
        <begin position="21"/>
        <end position="41"/>
    </location>
</feature>
<name>C1E690_MICCC</name>
<dbReference type="RefSeq" id="XP_002502127.1">
    <property type="nucleotide sequence ID" value="XM_002502081.1"/>
</dbReference>
<dbReference type="SUPFAM" id="SSF52821">
    <property type="entry name" value="Rhodanese/Cell cycle control phosphatase"/>
    <property type="match status" value="1"/>
</dbReference>
<dbReference type="EMBL" id="CP001326">
    <property type="protein sequence ID" value="ACO63385.1"/>
    <property type="molecule type" value="Genomic_DNA"/>
</dbReference>
<dbReference type="OrthoDB" id="566238at2759"/>
<protein>
    <recommendedName>
        <fullName evidence="2">Rhodanese domain-containing protein</fullName>
    </recommendedName>
</protein>
<dbReference type="KEGG" id="mis:MICPUN_58583"/>
<evidence type="ECO:0000256" key="1">
    <source>
        <dbReference type="SAM" id="MobiDB-lite"/>
    </source>
</evidence>
<dbReference type="Pfam" id="PF00581">
    <property type="entry name" value="Rhodanese"/>
    <property type="match status" value="1"/>
</dbReference>
<sequence>MAKNAGKTVLVVDARNPDFTIEPDDEKFGGDAGTAPISDCGTAKRPNALNIPFDRATGSLPADGVESLNAKAGGDKGVPIVTHCGGGGRGQKAKDYLIGLGYTNVVNGGGPKVTELWERFGSL</sequence>
<evidence type="ECO:0000313" key="4">
    <source>
        <dbReference type="Proteomes" id="UP000002009"/>
    </source>
</evidence>
<accession>C1E690</accession>
<evidence type="ECO:0000313" key="3">
    <source>
        <dbReference type="EMBL" id="ACO63385.1"/>
    </source>
</evidence>
<organism evidence="3 4">
    <name type="scientific">Micromonas commoda (strain RCC299 / NOUM17 / CCMP2709)</name>
    <name type="common">Picoplanktonic green alga</name>
    <dbReference type="NCBI Taxonomy" id="296587"/>
    <lineage>
        <taxon>Eukaryota</taxon>
        <taxon>Viridiplantae</taxon>
        <taxon>Chlorophyta</taxon>
        <taxon>Mamiellophyceae</taxon>
        <taxon>Mamiellales</taxon>
        <taxon>Mamiellaceae</taxon>
        <taxon>Micromonas</taxon>
    </lineage>
</organism>
<dbReference type="eggNOG" id="ENOG502S5PG">
    <property type="taxonomic scope" value="Eukaryota"/>
</dbReference>
<gene>
    <name evidence="3" type="ORF">MICPUN_58583</name>
</gene>
<dbReference type="GeneID" id="8243798"/>
<dbReference type="CDD" id="cd00158">
    <property type="entry name" value="RHOD"/>
    <property type="match status" value="1"/>
</dbReference>
<dbReference type="InParanoid" id="C1E690"/>
<feature type="domain" description="Rhodanese" evidence="2">
    <location>
        <begin position="46"/>
        <end position="114"/>
    </location>
</feature>
<dbReference type="AlphaFoldDB" id="C1E690"/>
<dbReference type="InterPro" id="IPR001763">
    <property type="entry name" value="Rhodanese-like_dom"/>
</dbReference>
<dbReference type="Gene3D" id="3.40.250.10">
    <property type="entry name" value="Rhodanese-like domain"/>
    <property type="match status" value="1"/>
</dbReference>
<proteinExistence type="predicted"/>
<keyword evidence="4" id="KW-1185">Reference proteome</keyword>
<dbReference type="OMA" id="KETECWA"/>
<evidence type="ECO:0000259" key="2">
    <source>
        <dbReference type="PROSITE" id="PS50206"/>
    </source>
</evidence>
<dbReference type="PROSITE" id="PS50206">
    <property type="entry name" value="RHODANESE_3"/>
    <property type="match status" value="1"/>
</dbReference>